<accession>A0A6A6APQ5</accession>
<evidence type="ECO:0000256" key="1">
    <source>
        <dbReference type="SAM" id="MobiDB-lite"/>
    </source>
</evidence>
<dbReference type="OrthoDB" id="3782326at2759"/>
<feature type="region of interest" description="Disordered" evidence="1">
    <location>
        <begin position="41"/>
        <end position="95"/>
    </location>
</feature>
<name>A0A6A6APQ5_9PLEO</name>
<evidence type="ECO:0000313" key="3">
    <source>
        <dbReference type="Proteomes" id="UP000799771"/>
    </source>
</evidence>
<protein>
    <submittedName>
        <fullName evidence="2">Uncharacterized protein</fullName>
    </submittedName>
</protein>
<gene>
    <name evidence="2" type="ORF">P153DRAFT_176619</name>
</gene>
<dbReference type="EMBL" id="ML977500">
    <property type="protein sequence ID" value="KAF2132924.1"/>
    <property type="molecule type" value="Genomic_DNA"/>
</dbReference>
<dbReference type="RefSeq" id="XP_033527311.1">
    <property type="nucleotide sequence ID" value="XM_033662339.1"/>
</dbReference>
<keyword evidence="3" id="KW-1185">Reference proteome</keyword>
<evidence type="ECO:0000313" key="2">
    <source>
        <dbReference type="EMBL" id="KAF2132924.1"/>
    </source>
</evidence>
<dbReference type="AlphaFoldDB" id="A0A6A6APQ5"/>
<sequence>MTFAVRVKQASTDTKTTSRVTTMPSLLKKLIYGKKLSNPYADPYHPSHTHTSDPKASSTSGIYAQPPEHLSNHGHAKSFPSSTRVVAPPQGSKNSLAEARAIAGRDPVTGQRVPPQQFASYVAASGTTISSTPLGNSQPGGHVQARDGPNLWCTVNILGNPYLNGGAAAMSRDLRGGGVGDDSRVDHAGIFVQNEGERTVNRHDVDVRGKEEEMSRAATGGTNTEFYAPERPMISEFYSGGIRD</sequence>
<dbReference type="GeneID" id="54402771"/>
<proteinExistence type="predicted"/>
<dbReference type="Proteomes" id="UP000799771">
    <property type="component" value="Unassembled WGS sequence"/>
</dbReference>
<reference evidence="2" key="1">
    <citation type="journal article" date="2020" name="Stud. Mycol.">
        <title>101 Dothideomycetes genomes: a test case for predicting lifestyles and emergence of pathogens.</title>
        <authorList>
            <person name="Haridas S."/>
            <person name="Albert R."/>
            <person name="Binder M."/>
            <person name="Bloem J."/>
            <person name="Labutti K."/>
            <person name="Salamov A."/>
            <person name="Andreopoulos B."/>
            <person name="Baker S."/>
            <person name="Barry K."/>
            <person name="Bills G."/>
            <person name="Bluhm B."/>
            <person name="Cannon C."/>
            <person name="Castanera R."/>
            <person name="Culley D."/>
            <person name="Daum C."/>
            <person name="Ezra D."/>
            <person name="Gonzalez J."/>
            <person name="Henrissat B."/>
            <person name="Kuo A."/>
            <person name="Liang C."/>
            <person name="Lipzen A."/>
            <person name="Lutzoni F."/>
            <person name="Magnuson J."/>
            <person name="Mondo S."/>
            <person name="Nolan M."/>
            <person name="Ohm R."/>
            <person name="Pangilinan J."/>
            <person name="Park H.-J."/>
            <person name="Ramirez L."/>
            <person name="Alfaro M."/>
            <person name="Sun H."/>
            <person name="Tritt A."/>
            <person name="Yoshinaga Y."/>
            <person name="Zwiers L.-H."/>
            <person name="Turgeon B."/>
            <person name="Goodwin S."/>
            <person name="Spatafora J."/>
            <person name="Crous P."/>
            <person name="Grigoriev I."/>
        </authorList>
    </citation>
    <scope>NUCLEOTIDE SEQUENCE</scope>
    <source>
        <strain evidence="2">CBS 119687</strain>
    </source>
</reference>
<organism evidence="2 3">
    <name type="scientific">Dothidotthia symphoricarpi CBS 119687</name>
    <dbReference type="NCBI Taxonomy" id="1392245"/>
    <lineage>
        <taxon>Eukaryota</taxon>
        <taxon>Fungi</taxon>
        <taxon>Dikarya</taxon>
        <taxon>Ascomycota</taxon>
        <taxon>Pezizomycotina</taxon>
        <taxon>Dothideomycetes</taxon>
        <taxon>Pleosporomycetidae</taxon>
        <taxon>Pleosporales</taxon>
        <taxon>Dothidotthiaceae</taxon>
        <taxon>Dothidotthia</taxon>
    </lineage>
</organism>